<sequence>MQTEMLESISTSSSAEYEPPSSSFGVLLAQVNELSLRKSVVFVAHADAHRAEVDALRAKADVLRAEGVVREKRVADLVKQLGVSKKREQQLVDELAGLKRQLHQARNDSDRIIRRSVQDSQRREAGLIAELERKNASQLESASQLARVSAQLRQRDSQLKAAQAQVKELRRRMDERELVKQQQAFMVAHAFSGGDGSHTQPADATTGSSPVEESTRSSSGLHEPSARSKPAASKTPTAEDEKQKLVQQQHLFISRMLASY</sequence>
<organism evidence="4">
    <name type="scientific">Coccolithus braarudii</name>
    <dbReference type="NCBI Taxonomy" id="221442"/>
    <lineage>
        <taxon>Eukaryota</taxon>
        <taxon>Haptista</taxon>
        <taxon>Haptophyta</taxon>
        <taxon>Prymnesiophyceae</taxon>
        <taxon>Coccolithales</taxon>
        <taxon>Coccolithaceae</taxon>
        <taxon>Coccolithus</taxon>
    </lineage>
</organism>
<protein>
    <submittedName>
        <fullName evidence="4">Uncharacterized protein</fullName>
    </submittedName>
</protein>
<dbReference type="EMBL" id="HBEY01026056">
    <property type="protein sequence ID" value="CAD8608922.1"/>
    <property type="molecule type" value="Transcribed_RNA"/>
</dbReference>
<feature type="coiled-coil region" evidence="1">
    <location>
        <begin position="46"/>
        <end position="115"/>
    </location>
</feature>
<name>A0A6T7GUP3_9EUKA</name>
<accession>A0A6T7GUP3</accession>
<evidence type="ECO:0000256" key="1">
    <source>
        <dbReference type="SAM" id="Coils"/>
    </source>
</evidence>
<gene>
    <name evidence="3" type="ORF">CPEL01642_LOCUS12300</name>
    <name evidence="4" type="ORF">CPEL01642_LOCUS12301</name>
</gene>
<evidence type="ECO:0000313" key="3">
    <source>
        <dbReference type="EMBL" id="CAD8608922.1"/>
    </source>
</evidence>
<keyword evidence="1" id="KW-0175">Coiled coil</keyword>
<feature type="region of interest" description="Disordered" evidence="2">
    <location>
        <begin position="191"/>
        <end position="246"/>
    </location>
</feature>
<evidence type="ECO:0000313" key="4">
    <source>
        <dbReference type="EMBL" id="CAD8608923.1"/>
    </source>
</evidence>
<dbReference type="AlphaFoldDB" id="A0A6T7GUP3"/>
<feature type="coiled-coil region" evidence="1">
    <location>
        <begin position="145"/>
        <end position="179"/>
    </location>
</feature>
<proteinExistence type="predicted"/>
<feature type="compositionally biased region" description="Low complexity" evidence="2">
    <location>
        <begin position="208"/>
        <end position="219"/>
    </location>
</feature>
<feature type="compositionally biased region" description="Polar residues" evidence="2">
    <location>
        <begin position="197"/>
        <end position="207"/>
    </location>
</feature>
<dbReference type="EMBL" id="HBEY01026057">
    <property type="protein sequence ID" value="CAD8608923.1"/>
    <property type="molecule type" value="Transcribed_RNA"/>
</dbReference>
<reference evidence="4" key="1">
    <citation type="submission" date="2021-01" db="EMBL/GenBank/DDBJ databases">
        <authorList>
            <person name="Corre E."/>
            <person name="Pelletier E."/>
            <person name="Niang G."/>
            <person name="Scheremetjew M."/>
            <person name="Finn R."/>
            <person name="Kale V."/>
            <person name="Holt S."/>
            <person name="Cochrane G."/>
            <person name="Meng A."/>
            <person name="Brown T."/>
            <person name="Cohen L."/>
        </authorList>
    </citation>
    <scope>NUCLEOTIDE SEQUENCE</scope>
    <source>
        <strain evidence="4">PLY182g</strain>
    </source>
</reference>
<evidence type="ECO:0000256" key="2">
    <source>
        <dbReference type="SAM" id="MobiDB-lite"/>
    </source>
</evidence>